<dbReference type="AlphaFoldDB" id="A0A4S4FMV6"/>
<evidence type="ECO:0000256" key="4">
    <source>
        <dbReference type="PIRSR" id="PIRSR004846-1"/>
    </source>
</evidence>
<feature type="binding site" evidence="4">
    <location>
        <position position="88"/>
    </location>
    <ligand>
        <name>molybdate</name>
        <dbReference type="ChEBI" id="CHEBI:36264"/>
    </ligand>
</feature>
<dbReference type="EMBL" id="SSSM01000003">
    <property type="protein sequence ID" value="THG31793.1"/>
    <property type="molecule type" value="Genomic_DNA"/>
</dbReference>
<feature type="binding site" evidence="4">
    <location>
        <position position="192"/>
    </location>
    <ligand>
        <name>molybdate</name>
        <dbReference type="ChEBI" id="CHEBI:36264"/>
    </ligand>
</feature>
<keyword evidence="7" id="KW-1185">Reference proteome</keyword>
<accession>A0A4S4FMV6</accession>
<evidence type="ECO:0000256" key="2">
    <source>
        <dbReference type="ARBA" id="ARBA00022723"/>
    </source>
</evidence>
<keyword evidence="3 5" id="KW-0732">Signal</keyword>
<keyword evidence="4" id="KW-0500">Molybdenum</keyword>
<dbReference type="Proteomes" id="UP000309133">
    <property type="component" value="Unassembled WGS sequence"/>
</dbReference>
<organism evidence="6 7">
    <name type="scientific">Naasia lichenicola</name>
    <dbReference type="NCBI Taxonomy" id="2565933"/>
    <lineage>
        <taxon>Bacteria</taxon>
        <taxon>Bacillati</taxon>
        <taxon>Actinomycetota</taxon>
        <taxon>Actinomycetes</taxon>
        <taxon>Micrococcales</taxon>
        <taxon>Microbacteriaceae</taxon>
        <taxon>Naasia</taxon>
    </lineage>
</organism>
<dbReference type="PANTHER" id="PTHR30632">
    <property type="entry name" value="MOLYBDATE-BINDING PERIPLASMIC PROTEIN"/>
    <property type="match status" value="1"/>
</dbReference>
<dbReference type="PROSITE" id="PS51257">
    <property type="entry name" value="PROKAR_LIPOPROTEIN"/>
    <property type="match status" value="1"/>
</dbReference>
<dbReference type="SUPFAM" id="SSF53850">
    <property type="entry name" value="Periplasmic binding protein-like II"/>
    <property type="match status" value="1"/>
</dbReference>
<dbReference type="GO" id="GO:0046872">
    <property type="term" value="F:metal ion binding"/>
    <property type="evidence" value="ECO:0007669"/>
    <property type="project" value="UniProtKB-KW"/>
</dbReference>
<comment type="similarity">
    <text evidence="1">Belongs to the bacterial solute-binding protein ModA family.</text>
</comment>
<feature type="chain" id="PRO_5020460606" evidence="5">
    <location>
        <begin position="30"/>
        <end position="273"/>
    </location>
</feature>
<dbReference type="Gene3D" id="3.40.190.10">
    <property type="entry name" value="Periplasmic binding protein-like II"/>
    <property type="match status" value="2"/>
</dbReference>
<protein>
    <submittedName>
        <fullName evidence="6">Molybdate ABC transporter substrate-binding protein</fullName>
    </submittedName>
</protein>
<dbReference type="Pfam" id="PF13531">
    <property type="entry name" value="SBP_bac_11"/>
    <property type="match status" value="1"/>
</dbReference>
<comment type="caution">
    <text evidence="6">The sequence shown here is derived from an EMBL/GenBank/DDBJ whole genome shotgun (WGS) entry which is preliminary data.</text>
</comment>
<gene>
    <name evidence="6" type="primary">modA</name>
    <name evidence="6" type="ORF">E6C64_07000</name>
</gene>
<evidence type="ECO:0000256" key="1">
    <source>
        <dbReference type="ARBA" id="ARBA00009175"/>
    </source>
</evidence>
<reference evidence="6 7" key="1">
    <citation type="submission" date="2019-04" db="EMBL/GenBank/DDBJ databases">
        <authorList>
            <person name="Jiang L."/>
        </authorList>
    </citation>
    <scope>NUCLEOTIDE SEQUENCE [LARGE SCALE GENOMIC DNA]</scope>
    <source>
        <strain evidence="6 7">YIM 131853</strain>
    </source>
</reference>
<dbReference type="NCBIfam" id="TIGR01256">
    <property type="entry name" value="modA"/>
    <property type="match status" value="1"/>
</dbReference>
<dbReference type="InterPro" id="IPR050682">
    <property type="entry name" value="ModA/WtpA"/>
</dbReference>
<sequence>MTARRLSIVIAAGALISALMLSGCSSTPATDEATDPAGTPIATGTADELSGTIVVDAAASLTESFTTIANEFMELHPSVTVTLNFGGSSALATDIVDNGAPVDVFAAASASTMKTVSDAGLAEGDPVVFARNQLEIVTPADNPGQIAGLADFTDPDKVIAVCAVEVPCGAAAQKVFDAAGITASVDTYEQDVKAVLTKVELGEAQAGLVYVTDALAAGDQVNAIDFPEAAGAITDYPIAPISTSAAPEVAQAFVDYVLGDGASVIAAAGFAAP</sequence>
<feature type="binding site" evidence="4">
    <location>
        <position position="210"/>
    </location>
    <ligand>
        <name>molybdate</name>
        <dbReference type="ChEBI" id="CHEBI:36264"/>
    </ligand>
</feature>
<proteinExistence type="inferred from homology"/>
<evidence type="ECO:0000256" key="3">
    <source>
        <dbReference type="ARBA" id="ARBA00022729"/>
    </source>
</evidence>
<evidence type="ECO:0000313" key="7">
    <source>
        <dbReference type="Proteomes" id="UP000309133"/>
    </source>
</evidence>
<dbReference type="GO" id="GO:0030973">
    <property type="term" value="F:molybdate ion binding"/>
    <property type="evidence" value="ECO:0007669"/>
    <property type="project" value="TreeGrafter"/>
</dbReference>
<dbReference type="OrthoDB" id="9785015at2"/>
<feature type="signal peptide" evidence="5">
    <location>
        <begin position="1"/>
        <end position="29"/>
    </location>
</feature>
<dbReference type="RefSeq" id="WP_136426913.1">
    <property type="nucleotide sequence ID" value="NZ_SSSM01000003.1"/>
</dbReference>
<dbReference type="PIRSF" id="PIRSF004846">
    <property type="entry name" value="ModA"/>
    <property type="match status" value="1"/>
</dbReference>
<keyword evidence="2 4" id="KW-0479">Metal-binding</keyword>
<dbReference type="GO" id="GO:0015689">
    <property type="term" value="P:molybdate ion transport"/>
    <property type="evidence" value="ECO:0007669"/>
    <property type="project" value="InterPro"/>
</dbReference>
<feature type="binding site" evidence="4">
    <location>
        <position position="60"/>
    </location>
    <ligand>
        <name>molybdate</name>
        <dbReference type="ChEBI" id="CHEBI:36264"/>
    </ligand>
</feature>
<dbReference type="PANTHER" id="PTHR30632:SF0">
    <property type="entry name" value="SULFATE-BINDING PROTEIN"/>
    <property type="match status" value="1"/>
</dbReference>
<evidence type="ECO:0000256" key="5">
    <source>
        <dbReference type="SAM" id="SignalP"/>
    </source>
</evidence>
<evidence type="ECO:0000313" key="6">
    <source>
        <dbReference type="EMBL" id="THG31793.1"/>
    </source>
</evidence>
<name>A0A4S4FMV6_9MICO</name>
<dbReference type="InterPro" id="IPR005950">
    <property type="entry name" value="ModA"/>
</dbReference>